<evidence type="ECO:0000313" key="3">
    <source>
        <dbReference type="EMBL" id="BDD50444.1"/>
    </source>
</evidence>
<dbReference type="EMBL" id="AP025334">
    <property type="protein sequence ID" value="BDD50444.1"/>
    <property type="molecule type" value="Genomic_DNA"/>
</dbReference>
<evidence type="ECO:0000259" key="2">
    <source>
        <dbReference type="Pfam" id="PF17836"/>
    </source>
</evidence>
<dbReference type="InterPro" id="IPR020019">
    <property type="entry name" value="AcTrfase_PglD-like"/>
</dbReference>
<protein>
    <recommendedName>
        <fullName evidence="2">PglD N-terminal domain-containing protein</fullName>
    </recommendedName>
</protein>
<dbReference type="NCBIfam" id="TIGR03570">
    <property type="entry name" value="NeuD_NnaD"/>
    <property type="match status" value="1"/>
</dbReference>
<dbReference type="Gene3D" id="3.40.50.20">
    <property type="match status" value="1"/>
</dbReference>
<dbReference type="InterPro" id="IPR050179">
    <property type="entry name" value="Trans_hexapeptide_repeat"/>
</dbReference>
<evidence type="ECO:0000313" key="4">
    <source>
        <dbReference type="Proteomes" id="UP001320460"/>
    </source>
</evidence>
<dbReference type="Proteomes" id="UP001320460">
    <property type="component" value="Chromosome"/>
</dbReference>
<organism evidence="3 4">
    <name type="scientific">Phytobacter diazotrophicus</name>
    <dbReference type="NCBI Taxonomy" id="395631"/>
    <lineage>
        <taxon>Bacteria</taxon>
        <taxon>Pseudomonadati</taxon>
        <taxon>Pseudomonadota</taxon>
        <taxon>Gammaproteobacteria</taxon>
        <taxon>Enterobacterales</taxon>
        <taxon>Enterobacteriaceae</taxon>
        <taxon>Phytobacter</taxon>
    </lineage>
</organism>
<dbReference type="InterPro" id="IPR001451">
    <property type="entry name" value="Hexapep"/>
</dbReference>
<dbReference type="Pfam" id="PF00132">
    <property type="entry name" value="Hexapep"/>
    <property type="match status" value="1"/>
</dbReference>
<evidence type="ECO:0000256" key="1">
    <source>
        <dbReference type="ARBA" id="ARBA00007274"/>
    </source>
</evidence>
<keyword evidence="4" id="KW-1185">Reference proteome</keyword>
<comment type="similarity">
    <text evidence="1">Belongs to the transferase hexapeptide repeat family.</text>
</comment>
<dbReference type="RefSeq" id="WP_110294395.1">
    <property type="nucleotide sequence ID" value="NZ_AP025334.1"/>
</dbReference>
<feature type="domain" description="PglD N-terminal" evidence="2">
    <location>
        <begin position="2"/>
        <end position="78"/>
    </location>
</feature>
<dbReference type="Gene3D" id="2.160.10.10">
    <property type="entry name" value="Hexapeptide repeat proteins"/>
    <property type="match status" value="1"/>
</dbReference>
<dbReference type="Pfam" id="PF17836">
    <property type="entry name" value="PglD_N"/>
    <property type="match status" value="1"/>
</dbReference>
<dbReference type="InterPro" id="IPR041561">
    <property type="entry name" value="PglD_N"/>
</dbReference>
<dbReference type="SUPFAM" id="SSF51161">
    <property type="entry name" value="Trimeric LpxA-like enzymes"/>
    <property type="match status" value="1"/>
</dbReference>
<accession>A0ABM7VTX2</accession>
<gene>
    <name evidence="3" type="ORF">PDTA9734_19310</name>
</gene>
<dbReference type="PANTHER" id="PTHR43300">
    <property type="entry name" value="ACETYLTRANSFERASE"/>
    <property type="match status" value="1"/>
</dbReference>
<sequence length="214" mass="22847">MKLAIYGAGGLGREVLELAMQINKLQSRWSSLSFIDDINANRQLKSHDVLSLALISPQEYEVVVAVGEPSLRKYLAEKAKDAGFNLATLIHPDAYISSDTTIGMGSVICYGAFISCDTVIGDNVHLQPNASLGHDCCIGNHCVISSYANLAGHCIVGDLTFIGMNAVVRETSTIGAETIISMGSAVFNDIASGVIAMGNPARAIRKNDEKKVFR</sequence>
<dbReference type="CDD" id="cd03360">
    <property type="entry name" value="LbH_AT_putative"/>
    <property type="match status" value="1"/>
</dbReference>
<proteinExistence type="inferred from homology"/>
<dbReference type="InterPro" id="IPR011004">
    <property type="entry name" value="Trimer_LpxA-like_sf"/>
</dbReference>
<dbReference type="PANTHER" id="PTHR43300:SF7">
    <property type="entry name" value="UDP-N-ACETYLBACILLOSAMINE N-ACETYLTRANSFERASE"/>
    <property type="match status" value="1"/>
</dbReference>
<name>A0ABM7VTX2_9ENTR</name>
<reference evidence="3 4" key="1">
    <citation type="submission" date="2021-12" db="EMBL/GenBank/DDBJ databases">
        <title>Complete genome sequence of Phytobacter diazotrophicus TA9734.</title>
        <authorList>
            <person name="Kubota H."/>
            <person name="Nakayama Y."/>
            <person name="Ariyoshi T."/>
        </authorList>
    </citation>
    <scope>NUCLEOTIDE SEQUENCE [LARGE SCALE GENOMIC DNA]</scope>
    <source>
        <strain evidence="3 4">TA9734</strain>
    </source>
</reference>